<keyword evidence="4" id="KW-1185">Reference proteome</keyword>
<feature type="compositionally biased region" description="Polar residues" evidence="1">
    <location>
        <begin position="86"/>
        <end position="97"/>
    </location>
</feature>
<dbReference type="GO" id="GO:0000932">
    <property type="term" value="C:P-body"/>
    <property type="evidence" value="ECO:0007669"/>
    <property type="project" value="TreeGrafter"/>
</dbReference>
<dbReference type="GO" id="GO:0003723">
    <property type="term" value="F:RNA binding"/>
    <property type="evidence" value="ECO:0007669"/>
    <property type="project" value="InterPro"/>
</dbReference>
<feature type="region of interest" description="Disordered" evidence="1">
    <location>
        <begin position="86"/>
        <end position="113"/>
    </location>
</feature>
<dbReference type="EMBL" id="MCFF01000009">
    <property type="protein sequence ID" value="ORZ23866.1"/>
    <property type="molecule type" value="Genomic_DNA"/>
</dbReference>
<evidence type="ECO:0000313" key="4">
    <source>
        <dbReference type="Proteomes" id="UP000193648"/>
    </source>
</evidence>
<dbReference type="Pfam" id="PF00773">
    <property type="entry name" value="RNB"/>
    <property type="match status" value="1"/>
</dbReference>
<dbReference type="InParanoid" id="A0A1Y2GUG4"/>
<gene>
    <name evidence="3" type="ORF">BCR41DRAFT_349326</name>
</gene>
<dbReference type="GO" id="GO:0000175">
    <property type="term" value="F:3'-5'-RNA exonuclease activity"/>
    <property type="evidence" value="ECO:0007669"/>
    <property type="project" value="TreeGrafter"/>
</dbReference>
<dbReference type="FunCoup" id="A0A1Y2GUG4">
    <property type="interactions" value="1"/>
</dbReference>
<dbReference type="InterPro" id="IPR050180">
    <property type="entry name" value="RNR_Ribonuclease"/>
</dbReference>
<evidence type="ECO:0000313" key="3">
    <source>
        <dbReference type="EMBL" id="ORZ23866.1"/>
    </source>
</evidence>
<accession>A0A1Y2GUG4</accession>
<dbReference type="PANTHER" id="PTHR23355">
    <property type="entry name" value="RIBONUCLEASE"/>
    <property type="match status" value="1"/>
</dbReference>
<comment type="caution">
    <text evidence="3">The sequence shown here is derived from an EMBL/GenBank/DDBJ whole genome shotgun (WGS) entry which is preliminary data.</text>
</comment>
<evidence type="ECO:0000259" key="2">
    <source>
        <dbReference type="SMART" id="SM00955"/>
    </source>
</evidence>
<dbReference type="PANTHER" id="PTHR23355:SF65">
    <property type="entry name" value="EXORIBONUCLEASE CYT-4, PUTATIVE (AFU_ORTHOLOGUE AFUA_7G01550)-RELATED"/>
    <property type="match status" value="1"/>
</dbReference>
<dbReference type="AlphaFoldDB" id="A0A1Y2GUG4"/>
<dbReference type="InterPro" id="IPR012340">
    <property type="entry name" value="NA-bd_OB-fold"/>
</dbReference>
<dbReference type="SMART" id="SM00955">
    <property type="entry name" value="RNB"/>
    <property type="match status" value="1"/>
</dbReference>
<dbReference type="STRING" id="64571.A0A1Y2GUG4"/>
<organism evidence="3 4">
    <name type="scientific">Lobosporangium transversale</name>
    <dbReference type="NCBI Taxonomy" id="64571"/>
    <lineage>
        <taxon>Eukaryota</taxon>
        <taxon>Fungi</taxon>
        <taxon>Fungi incertae sedis</taxon>
        <taxon>Mucoromycota</taxon>
        <taxon>Mortierellomycotina</taxon>
        <taxon>Mortierellomycetes</taxon>
        <taxon>Mortierellales</taxon>
        <taxon>Mortierellaceae</taxon>
        <taxon>Lobosporangium</taxon>
    </lineage>
</organism>
<dbReference type="GeneID" id="33565293"/>
<reference evidence="3 4" key="1">
    <citation type="submission" date="2016-07" db="EMBL/GenBank/DDBJ databases">
        <title>Pervasive Adenine N6-methylation of Active Genes in Fungi.</title>
        <authorList>
            <consortium name="DOE Joint Genome Institute"/>
            <person name="Mondo S.J."/>
            <person name="Dannebaum R.O."/>
            <person name="Kuo R.C."/>
            <person name="Labutti K."/>
            <person name="Haridas S."/>
            <person name="Kuo A."/>
            <person name="Salamov A."/>
            <person name="Ahrendt S.R."/>
            <person name="Lipzen A."/>
            <person name="Sullivan W."/>
            <person name="Andreopoulos W.B."/>
            <person name="Clum A."/>
            <person name="Lindquist E."/>
            <person name="Daum C."/>
            <person name="Ramamoorthy G.K."/>
            <person name="Gryganskyi A."/>
            <person name="Culley D."/>
            <person name="Magnuson J.K."/>
            <person name="James T.Y."/>
            <person name="O'Malley M.A."/>
            <person name="Stajich J.E."/>
            <person name="Spatafora J.W."/>
            <person name="Visel A."/>
            <person name="Grigoriev I.V."/>
        </authorList>
    </citation>
    <scope>NUCLEOTIDE SEQUENCE [LARGE SCALE GENOMIC DNA]</scope>
    <source>
        <strain evidence="3 4">NRRL 3116</strain>
    </source>
</reference>
<proteinExistence type="predicted"/>
<dbReference type="RefSeq" id="XP_021883680.1">
    <property type="nucleotide sequence ID" value="XM_022023449.1"/>
</dbReference>
<sequence length="1062" mass="120908">MLSMFTTQKIWSRLRLASQRPYLGKLCHFRTMPTSYRVGNDIQGSFRDAETKTRCVTTSKSKLTGHRSASQDTTKIKLYGRASNTHSILRPHSSSGHMSVHEPRSTKMTPSEEFMQERNSSLAYARKISARNERKKTLSVRTVKARNDTSEPVYTCQLAKAVHGDISSLFGPESVQNREVLPGDFVEVRRQGKAIHGIYISNFDAAEGRLKSTSVSLGGSILEHRTNEVTFRVPGYIFMDKVQAEIGRWDVDADPYSAPPGAAKAATEFAENSRVIMGTHYTKFDTVYNTFWYQRKMTSFTVIEAAKYVFNKEDPGSVPLTLQEVYATHMFLTQDTSLLKFIPSVAVRWTGEFSIRSPTEVQLTETVIDWMRKDDPRLTQFQDKAKMLVQGYRAGNKRNWRDVAFSDSDRALIEFVRQSAFHGYDDIFLTPHLAYLPRLLRPLGAYDDIDPSTAFLFLKEIGIWPSWYNMEINRSTVTPSETLEEEKAIMERIEQRHPEVLHQDVEKEIKYSKQDAIITVQQNIKNKQKTIKQGRINPLILQDPTELYVRDPCDSIRYDFGHQPVYAIDDPSASELDDAFCIEPVPITTLTPTPSTWVHVHVADPTSILPPFHELSRLAAARVQTIYLPEGSWPMLPRSLTEESLSLKNDGKPKKVMTFSARLDDDDGKILEYKVRPGIVRNLVTLNYDDVDEILSWNRVYGGKAAGDRVRNSMLRTPEEMMIEREYYRSSKGSLDTTDKELVNELRGLQVVSGRHQDSRLKFGGFNFTLGRPMIELTPYPLPPVAQADWKSPIDYEQWKEPQISCRADPAFASPSRLMVAEYMVIAGRVAALFSQENGLPNMYRNQQAPAEKYRPLFEQVIREKTDPITGVLALKDMLPLRPYIPGAEISTQPLKHWSMGIHDGYCKVTSPLRRYTDMVSHWQLKGMLLSKHDSSLSAPLAAAIPSISLIFNLDTLVPLTNHIRDRERMLGMLEARSVKFWLYEMLRRRSEAGLSSVYEGMVLNLTEDGYNVMSTLLGFQTVVKADPLEAQNISMGSKVMFEVNNFNPQRPWIGAKHLETL</sequence>
<dbReference type="SUPFAM" id="SSF50249">
    <property type="entry name" value="Nucleic acid-binding proteins"/>
    <property type="match status" value="1"/>
</dbReference>
<dbReference type="InterPro" id="IPR001900">
    <property type="entry name" value="RNase_II/R"/>
</dbReference>
<protein>
    <recommendedName>
        <fullName evidence="2">RNB domain-containing protein</fullName>
    </recommendedName>
</protein>
<dbReference type="Proteomes" id="UP000193648">
    <property type="component" value="Unassembled WGS sequence"/>
</dbReference>
<dbReference type="GO" id="GO:0006402">
    <property type="term" value="P:mRNA catabolic process"/>
    <property type="evidence" value="ECO:0007669"/>
    <property type="project" value="TreeGrafter"/>
</dbReference>
<evidence type="ECO:0000256" key="1">
    <source>
        <dbReference type="SAM" id="MobiDB-lite"/>
    </source>
</evidence>
<name>A0A1Y2GUG4_9FUNG</name>
<feature type="domain" description="RNB" evidence="2">
    <location>
        <begin position="557"/>
        <end position="931"/>
    </location>
</feature>
<dbReference type="OrthoDB" id="2285229at2759"/>